<sequence length="98" mass="10615">MGDERGVPYDATTEPEAAWRSLGGEFGPSGTAVAMGQAVICRLYAVGLDLAALRTPTDGTADAAHLEHALAELDDSIAEIRRLLYRTRWDEAARSRRN</sequence>
<accession>A0ABV9U133</accession>
<proteinExistence type="predicted"/>
<keyword evidence="2" id="KW-1185">Reference proteome</keyword>
<organism evidence="1 2">
    <name type="scientific">Actinomadura gamaensis</name>
    <dbReference type="NCBI Taxonomy" id="1763541"/>
    <lineage>
        <taxon>Bacteria</taxon>
        <taxon>Bacillati</taxon>
        <taxon>Actinomycetota</taxon>
        <taxon>Actinomycetes</taxon>
        <taxon>Streptosporangiales</taxon>
        <taxon>Thermomonosporaceae</taxon>
        <taxon>Actinomadura</taxon>
    </lineage>
</organism>
<evidence type="ECO:0000313" key="1">
    <source>
        <dbReference type="EMBL" id="MFC4909553.1"/>
    </source>
</evidence>
<reference evidence="2" key="1">
    <citation type="journal article" date="2019" name="Int. J. Syst. Evol. Microbiol.">
        <title>The Global Catalogue of Microorganisms (GCM) 10K type strain sequencing project: providing services to taxonomists for standard genome sequencing and annotation.</title>
        <authorList>
            <consortium name="The Broad Institute Genomics Platform"/>
            <consortium name="The Broad Institute Genome Sequencing Center for Infectious Disease"/>
            <person name="Wu L."/>
            <person name="Ma J."/>
        </authorList>
    </citation>
    <scope>NUCLEOTIDE SEQUENCE [LARGE SCALE GENOMIC DNA]</scope>
    <source>
        <strain evidence="2">KLKA75</strain>
    </source>
</reference>
<evidence type="ECO:0000313" key="2">
    <source>
        <dbReference type="Proteomes" id="UP001595872"/>
    </source>
</evidence>
<dbReference type="RefSeq" id="WP_378257150.1">
    <property type="nucleotide sequence ID" value="NZ_JBHSIT010000005.1"/>
</dbReference>
<dbReference type="EMBL" id="JBHSIT010000005">
    <property type="protein sequence ID" value="MFC4909553.1"/>
    <property type="molecule type" value="Genomic_DNA"/>
</dbReference>
<dbReference type="Proteomes" id="UP001595872">
    <property type="component" value="Unassembled WGS sequence"/>
</dbReference>
<protein>
    <submittedName>
        <fullName evidence="1">Uncharacterized protein</fullName>
    </submittedName>
</protein>
<comment type="caution">
    <text evidence="1">The sequence shown here is derived from an EMBL/GenBank/DDBJ whole genome shotgun (WGS) entry which is preliminary data.</text>
</comment>
<name>A0ABV9U133_9ACTN</name>
<gene>
    <name evidence="1" type="ORF">ACFPCY_19680</name>
</gene>